<evidence type="ECO:0000313" key="3">
    <source>
        <dbReference type="Proteomes" id="UP000285575"/>
    </source>
</evidence>
<feature type="domain" description="Amidase" evidence="1">
    <location>
        <begin position="39"/>
        <end position="432"/>
    </location>
</feature>
<protein>
    <submittedName>
        <fullName evidence="2">Amidase</fullName>
    </submittedName>
</protein>
<sequence length="455" mass="46345">MVPRTTTSEAPMTAPLHTLDATTLARALAARELKAETLAQALTERALALGPRLHAWAHLDAAAARRRARALDQAAAGGSASGALHGLPLGIKDNIDTAGLPTAYGSAVYAGHVPQADAAVVALARAAGAWVMGKTACTEFANMTPCATRNPHVPAHTPGGSSSGSAAAVAAGLVPLALGTQTAGSVIRPAAFCGTVGYKPSPRRLPRAGAKPNSDTLDEIGVLARSVADAALLSGVLGAWGAGPAPRLGGDAATPRLGVTLTSRAQALSAPMVAMVEDAAARLSAAGATMQLAVWPEGFDSLFDAQRTVQVFETAMALAAERQYRRRQLSAGLRALLDEGAALPAAAYAAALSTAQATGLRIEELFGQAEVLLTPAAPGAAPRSLRQTGDPAFNRPWQLLGCPCLTLPGGLDAQGLPLGLQLVARPGQDARLFEVAAWVEERLEARTITHAACGD</sequence>
<organism evidence="2 3">
    <name type="scientific">Rubrivivax rivuli</name>
    <dbReference type="NCBI Taxonomy" id="1862385"/>
    <lineage>
        <taxon>Bacteria</taxon>
        <taxon>Pseudomonadati</taxon>
        <taxon>Pseudomonadota</taxon>
        <taxon>Betaproteobacteria</taxon>
        <taxon>Burkholderiales</taxon>
        <taxon>Sphaerotilaceae</taxon>
        <taxon>Rubrivivax</taxon>
    </lineage>
</organism>
<dbReference type="Pfam" id="PF01425">
    <property type="entry name" value="Amidase"/>
    <property type="match status" value="1"/>
</dbReference>
<dbReference type="InterPro" id="IPR000120">
    <property type="entry name" value="Amidase"/>
</dbReference>
<dbReference type="OrthoDB" id="8641877at2"/>
<dbReference type="EMBL" id="SACR01000002">
    <property type="protein sequence ID" value="RVU47685.1"/>
    <property type="molecule type" value="Genomic_DNA"/>
</dbReference>
<proteinExistence type="predicted"/>
<evidence type="ECO:0000259" key="1">
    <source>
        <dbReference type="Pfam" id="PF01425"/>
    </source>
</evidence>
<dbReference type="InterPro" id="IPR036928">
    <property type="entry name" value="AS_sf"/>
</dbReference>
<dbReference type="Proteomes" id="UP000285575">
    <property type="component" value="Unassembled WGS sequence"/>
</dbReference>
<dbReference type="SUPFAM" id="SSF75304">
    <property type="entry name" value="Amidase signature (AS) enzymes"/>
    <property type="match status" value="1"/>
</dbReference>
<dbReference type="PANTHER" id="PTHR11895:SF151">
    <property type="entry name" value="GLUTAMYL-TRNA(GLN) AMIDOTRANSFERASE SUBUNIT A"/>
    <property type="match status" value="1"/>
</dbReference>
<evidence type="ECO:0000313" key="2">
    <source>
        <dbReference type="EMBL" id="RVU47685.1"/>
    </source>
</evidence>
<dbReference type="InterPro" id="IPR023631">
    <property type="entry name" value="Amidase_dom"/>
</dbReference>
<dbReference type="AlphaFoldDB" id="A0A437RM80"/>
<name>A0A437RM80_9BURK</name>
<keyword evidence="3" id="KW-1185">Reference proteome</keyword>
<dbReference type="PANTHER" id="PTHR11895">
    <property type="entry name" value="TRANSAMIDASE"/>
    <property type="match status" value="1"/>
</dbReference>
<comment type="caution">
    <text evidence="2">The sequence shown here is derived from an EMBL/GenBank/DDBJ whole genome shotgun (WGS) entry which is preliminary data.</text>
</comment>
<gene>
    <name evidence="2" type="ORF">EOE66_08135</name>
</gene>
<dbReference type="GO" id="GO:0003824">
    <property type="term" value="F:catalytic activity"/>
    <property type="evidence" value="ECO:0007669"/>
    <property type="project" value="InterPro"/>
</dbReference>
<dbReference type="Gene3D" id="3.90.1300.10">
    <property type="entry name" value="Amidase signature (AS) domain"/>
    <property type="match status" value="1"/>
</dbReference>
<accession>A0A437RM80</accession>
<reference evidence="2 3" key="1">
    <citation type="submission" date="2019-01" db="EMBL/GenBank/DDBJ databases">
        <authorList>
            <person name="Chen W.-M."/>
        </authorList>
    </citation>
    <scope>NUCLEOTIDE SEQUENCE [LARGE SCALE GENOMIC DNA]</scope>
    <source>
        <strain evidence="2 3">KYPY4</strain>
    </source>
</reference>